<feature type="compositionally biased region" description="Polar residues" evidence="1">
    <location>
        <begin position="42"/>
        <end position="51"/>
    </location>
</feature>
<dbReference type="Proteomes" id="UP000054266">
    <property type="component" value="Unassembled WGS sequence"/>
</dbReference>
<evidence type="ECO:0000313" key="2">
    <source>
        <dbReference type="EMBL" id="KIW66041.1"/>
    </source>
</evidence>
<reference evidence="2 3" key="1">
    <citation type="submission" date="2015-01" db="EMBL/GenBank/DDBJ databases">
        <title>The Genome Sequence of Capronia semiimmersa CBS27337.</title>
        <authorList>
            <consortium name="The Broad Institute Genomics Platform"/>
            <person name="Cuomo C."/>
            <person name="de Hoog S."/>
            <person name="Gorbushina A."/>
            <person name="Stielow B."/>
            <person name="Teixiera M."/>
            <person name="Abouelleil A."/>
            <person name="Chapman S.B."/>
            <person name="Priest M."/>
            <person name="Young S.K."/>
            <person name="Wortman J."/>
            <person name="Nusbaum C."/>
            <person name="Birren B."/>
        </authorList>
    </citation>
    <scope>NUCLEOTIDE SEQUENCE [LARGE SCALE GENOMIC DNA]</scope>
    <source>
        <strain evidence="2 3">CBS 27337</strain>
    </source>
</reference>
<gene>
    <name evidence="2" type="ORF">PV04_08250</name>
</gene>
<protein>
    <submittedName>
        <fullName evidence="2">Uncharacterized protein</fullName>
    </submittedName>
</protein>
<evidence type="ECO:0000313" key="3">
    <source>
        <dbReference type="Proteomes" id="UP000054266"/>
    </source>
</evidence>
<organism evidence="2 3">
    <name type="scientific">Phialophora macrospora</name>
    <dbReference type="NCBI Taxonomy" id="1851006"/>
    <lineage>
        <taxon>Eukaryota</taxon>
        <taxon>Fungi</taxon>
        <taxon>Dikarya</taxon>
        <taxon>Ascomycota</taxon>
        <taxon>Pezizomycotina</taxon>
        <taxon>Eurotiomycetes</taxon>
        <taxon>Chaetothyriomycetidae</taxon>
        <taxon>Chaetothyriales</taxon>
        <taxon>Herpotrichiellaceae</taxon>
        <taxon>Phialophora</taxon>
    </lineage>
</organism>
<dbReference type="AlphaFoldDB" id="A0A0D2CLE0"/>
<dbReference type="EMBL" id="KN846960">
    <property type="protein sequence ID" value="KIW66041.1"/>
    <property type="molecule type" value="Genomic_DNA"/>
</dbReference>
<feature type="compositionally biased region" description="Basic and acidic residues" evidence="1">
    <location>
        <begin position="131"/>
        <end position="153"/>
    </location>
</feature>
<proteinExistence type="predicted"/>
<feature type="compositionally biased region" description="Low complexity" evidence="1">
    <location>
        <begin position="67"/>
        <end position="78"/>
    </location>
</feature>
<keyword evidence="3" id="KW-1185">Reference proteome</keyword>
<feature type="compositionally biased region" description="Basic and acidic residues" evidence="1">
    <location>
        <begin position="97"/>
        <end position="123"/>
    </location>
</feature>
<evidence type="ECO:0000256" key="1">
    <source>
        <dbReference type="SAM" id="MobiDB-lite"/>
    </source>
</evidence>
<dbReference type="HOGENOM" id="CLU_143606_0_0_1"/>
<name>A0A0D2CLE0_9EURO</name>
<accession>A0A0D2CLE0</accession>
<sequence>MLPTRVLRQVSGTARVTRHFPVLSYPTQSRRLASDYGGKQSGMEQGTNQANPKVDLEHPGPESPSASKGGNQKSNQSSGQGGGQSESTSHGGSPAIHRPESAAEKDDPDVRKHNEELENRYERTTNQLSEEDNKVDKKFWKGDVGKPNEDKGE</sequence>
<feature type="region of interest" description="Disordered" evidence="1">
    <location>
        <begin position="26"/>
        <end position="153"/>
    </location>
</feature>